<dbReference type="Proteomes" id="UP000759103">
    <property type="component" value="Unassembled WGS sequence"/>
</dbReference>
<comment type="caution">
    <text evidence="1">The sequence shown here is derived from an EMBL/GenBank/DDBJ whole genome shotgun (WGS) entry which is preliminary data.</text>
</comment>
<dbReference type="EMBL" id="JAHXZN010000001">
    <property type="protein sequence ID" value="MBW6529990.1"/>
    <property type="molecule type" value="Genomic_DNA"/>
</dbReference>
<reference evidence="1 2" key="1">
    <citation type="submission" date="2021-07" db="EMBL/GenBank/DDBJ databases">
        <title>Sphingomonas sp.</title>
        <authorList>
            <person name="Feng G."/>
            <person name="Li J."/>
            <person name="Pan M."/>
        </authorList>
    </citation>
    <scope>NUCLEOTIDE SEQUENCE [LARGE SCALE GENOMIC DNA]</scope>
    <source>
        <strain evidence="1 2">RRHST34</strain>
    </source>
</reference>
<proteinExistence type="predicted"/>
<gene>
    <name evidence="1" type="ORF">KZ820_04525</name>
</gene>
<accession>A0ABS7BK94</accession>
<evidence type="ECO:0000313" key="1">
    <source>
        <dbReference type="EMBL" id="MBW6529990.1"/>
    </source>
</evidence>
<evidence type="ECO:0000313" key="2">
    <source>
        <dbReference type="Proteomes" id="UP000759103"/>
    </source>
</evidence>
<dbReference type="RefSeq" id="WP_219747436.1">
    <property type="nucleotide sequence ID" value="NZ_JAHXZN010000001.1"/>
</dbReference>
<evidence type="ECO:0008006" key="3">
    <source>
        <dbReference type="Google" id="ProtNLM"/>
    </source>
</evidence>
<sequence length="102" mass="10152">MIASRRASAGARYASLLVAPLLGTACGSPQQRASDATIVRAAAQAQASVSAYERSGGRSRDAVPGSAACGAGLRKVAMAGQMPEGRALPGISSAAGRCATYR</sequence>
<dbReference type="PROSITE" id="PS51257">
    <property type="entry name" value="PROKAR_LIPOPROTEIN"/>
    <property type="match status" value="1"/>
</dbReference>
<name>A0ABS7BK94_9SPHN</name>
<protein>
    <recommendedName>
        <fullName evidence="3">Lipoprotein</fullName>
    </recommendedName>
</protein>
<keyword evidence="2" id="KW-1185">Reference proteome</keyword>
<organism evidence="1 2">
    <name type="scientific">Sphingomonas citri</name>
    <dbReference type="NCBI Taxonomy" id="2862499"/>
    <lineage>
        <taxon>Bacteria</taxon>
        <taxon>Pseudomonadati</taxon>
        <taxon>Pseudomonadota</taxon>
        <taxon>Alphaproteobacteria</taxon>
        <taxon>Sphingomonadales</taxon>
        <taxon>Sphingomonadaceae</taxon>
        <taxon>Sphingomonas</taxon>
    </lineage>
</organism>